<dbReference type="InterPro" id="IPR013824">
    <property type="entry name" value="Topo_IA_cen_sub1"/>
</dbReference>
<dbReference type="AlphaFoldDB" id="A0A0F9W9H2"/>
<comment type="catalytic activity">
    <reaction evidence="1 12">
        <text>ATP-independent breakage of single-stranded DNA, followed by passage and rejoining.</text>
        <dbReference type="EC" id="5.6.2.1"/>
    </reaction>
</comment>
<dbReference type="OrthoDB" id="430051at2759"/>
<evidence type="ECO:0000256" key="12">
    <source>
        <dbReference type="RuleBase" id="RU362092"/>
    </source>
</evidence>
<comment type="cofactor">
    <cofactor evidence="2">
        <name>Mg(2+)</name>
        <dbReference type="ChEBI" id="CHEBI:18420"/>
    </cofactor>
</comment>
<evidence type="ECO:0000256" key="1">
    <source>
        <dbReference type="ARBA" id="ARBA00000213"/>
    </source>
</evidence>
<dbReference type="Gene3D" id="3.40.50.140">
    <property type="match status" value="1"/>
</dbReference>
<dbReference type="PROSITE" id="PS51999">
    <property type="entry name" value="ZF_GRF"/>
    <property type="match status" value="1"/>
</dbReference>
<dbReference type="VEuPathDB" id="MicrosporidiaDB:NCER_101713"/>
<name>A0A0F9W9H2_9MICR</name>
<dbReference type="InterPro" id="IPR013825">
    <property type="entry name" value="Topo_IA_cen_sub2"/>
</dbReference>
<keyword evidence="7" id="KW-0862">Zinc</keyword>
<evidence type="ECO:0000256" key="6">
    <source>
        <dbReference type="ARBA" id="ARBA00022771"/>
    </source>
</evidence>
<evidence type="ECO:0000259" key="13">
    <source>
        <dbReference type="PROSITE" id="PS50880"/>
    </source>
</evidence>
<keyword evidence="9 12" id="KW-0238">DNA-binding</keyword>
<dbReference type="PANTHER" id="PTHR11390:SF21">
    <property type="entry name" value="DNA TOPOISOMERASE 3-ALPHA"/>
    <property type="match status" value="1"/>
</dbReference>
<dbReference type="SMR" id="A0A0F9W9H2"/>
<dbReference type="PANTHER" id="PTHR11390">
    <property type="entry name" value="PROKARYOTIC DNA TOPOISOMERASE"/>
    <property type="match status" value="1"/>
</dbReference>
<comment type="caution">
    <text evidence="16">The sequence shown here is derived from an EMBL/GenBank/DDBJ whole genome shotgun (WGS) entry which is preliminary data.</text>
</comment>
<comment type="similarity">
    <text evidence="3 12">Belongs to the type IA topoisomerase family.</text>
</comment>
<proteinExistence type="inferred from homology"/>
<evidence type="ECO:0000256" key="2">
    <source>
        <dbReference type="ARBA" id="ARBA00001946"/>
    </source>
</evidence>
<evidence type="ECO:0000256" key="11">
    <source>
        <dbReference type="PROSITE-ProRule" id="PRU01343"/>
    </source>
</evidence>
<dbReference type="GO" id="GO:0008270">
    <property type="term" value="F:zinc ion binding"/>
    <property type="evidence" value="ECO:0007669"/>
    <property type="project" value="UniProtKB-KW"/>
</dbReference>
<dbReference type="VEuPathDB" id="MicrosporidiaDB:AAJ76_830002021"/>
<feature type="domain" description="Toprim" evidence="13">
    <location>
        <begin position="2"/>
        <end position="141"/>
    </location>
</feature>
<organism evidence="16 17">
    <name type="scientific">Vairimorpha ceranae</name>
    <dbReference type="NCBI Taxonomy" id="40302"/>
    <lineage>
        <taxon>Eukaryota</taxon>
        <taxon>Fungi</taxon>
        <taxon>Fungi incertae sedis</taxon>
        <taxon>Microsporidia</taxon>
        <taxon>Nosematidae</taxon>
        <taxon>Vairimorpha</taxon>
    </lineage>
</organism>
<dbReference type="InterPro" id="IPR003601">
    <property type="entry name" value="Topo_IA_2"/>
</dbReference>
<dbReference type="PROSITE" id="PS52039">
    <property type="entry name" value="TOPO_IA_2"/>
    <property type="match status" value="1"/>
</dbReference>
<dbReference type="Gene3D" id="1.10.290.10">
    <property type="entry name" value="Topoisomerase I, domain 4"/>
    <property type="match status" value="1"/>
</dbReference>
<feature type="domain" description="Topo IA-type catalytic" evidence="15">
    <location>
        <begin position="157"/>
        <end position="567"/>
    </location>
</feature>
<evidence type="ECO:0000313" key="17">
    <source>
        <dbReference type="Proteomes" id="UP000034350"/>
    </source>
</evidence>
<dbReference type="InterPro" id="IPR013497">
    <property type="entry name" value="Topo_IA_cen"/>
</dbReference>
<dbReference type="Pfam" id="PF01131">
    <property type="entry name" value="Topoisom_bac"/>
    <property type="match status" value="1"/>
</dbReference>
<evidence type="ECO:0000256" key="8">
    <source>
        <dbReference type="ARBA" id="ARBA00023029"/>
    </source>
</evidence>
<dbReference type="InterPro" id="IPR000380">
    <property type="entry name" value="Topo_IA"/>
</dbReference>
<accession>A0A0F9W9H2</accession>
<dbReference type="SMART" id="SM00436">
    <property type="entry name" value="TOP1Bc"/>
    <property type="match status" value="1"/>
</dbReference>
<dbReference type="Gene3D" id="1.10.460.10">
    <property type="entry name" value="Topoisomerase I, domain 2"/>
    <property type="match status" value="1"/>
</dbReference>
<evidence type="ECO:0000256" key="4">
    <source>
        <dbReference type="ARBA" id="ARBA00012891"/>
    </source>
</evidence>
<evidence type="ECO:0000256" key="3">
    <source>
        <dbReference type="ARBA" id="ARBA00009446"/>
    </source>
</evidence>
<dbReference type="GO" id="GO:0031422">
    <property type="term" value="C:RecQ family helicase-topoisomerase III complex"/>
    <property type="evidence" value="ECO:0007669"/>
    <property type="project" value="TreeGrafter"/>
</dbReference>
<evidence type="ECO:0000256" key="9">
    <source>
        <dbReference type="ARBA" id="ARBA00023125"/>
    </source>
</evidence>
<feature type="domain" description="GRF-type" evidence="14">
    <location>
        <begin position="763"/>
        <end position="803"/>
    </location>
</feature>
<evidence type="ECO:0000256" key="10">
    <source>
        <dbReference type="ARBA" id="ARBA00023235"/>
    </source>
</evidence>
<dbReference type="RefSeq" id="XP_024330063.1">
    <property type="nucleotide sequence ID" value="XM_024476529.1"/>
</dbReference>
<dbReference type="GO" id="GO:0006281">
    <property type="term" value="P:DNA repair"/>
    <property type="evidence" value="ECO:0007669"/>
    <property type="project" value="TreeGrafter"/>
</dbReference>
<dbReference type="PRINTS" id="PR00417">
    <property type="entry name" value="PRTPISMRASEI"/>
</dbReference>
<dbReference type="PROSITE" id="PS50880">
    <property type="entry name" value="TOPRIM"/>
    <property type="match status" value="1"/>
</dbReference>
<dbReference type="InterPro" id="IPR023405">
    <property type="entry name" value="Topo_IA_core_domain"/>
</dbReference>
<evidence type="ECO:0000256" key="7">
    <source>
        <dbReference type="ARBA" id="ARBA00022833"/>
    </source>
</evidence>
<protein>
    <recommendedName>
        <fullName evidence="4 12">DNA topoisomerase</fullName>
        <ecNumber evidence="4 12">5.6.2.1</ecNumber>
    </recommendedName>
</protein>
<dbReference type="SMART" id="SM00437">
    <property type="entry name" value="TOP1Ac"/>
    <property type="match status" value="1"/>
</dbReference>
<dbReference type="Proteomes" id="UP000034350">
    <property type="component" value="Unassembled WGS sequence"/>
</dbReference>
<dbReference type="GO" id="GO:0003917">
    <property type="term" value="F:DNA topoisomerase type I (single strand cut, ATP-independent) activity"/>
    <property type="evidence" value="ECO:0007669"/>
    <property type="project" value="UniProtKB-EC"/>
</dbReference>
<keyword evidence="8 12" id="KW-0799">Topoisomerase</keyword>
<dbReference type="Gene3D" id="2.70.20.10">
    <property type="entry name" value="Topoisomerase I, domain 3"/>
    <property type="match status" value="1"/>
</dbReference>
<keyword evidence="6 11" id="KW-0863">Zinc-finger</keyword>
<comment type="function">
    <text evidence="12">Introduces a single-strand break via transesterification at a target site in duplex DNA. Releases the supercoiling and torsional tension of DNA introduced during the DNA replication and transcription by transiently cleaving and rejoining one strand of the DNA duplex. The scissile phosphodiester is attacked by the catalytic tyrosine of the enzyme, resulting in the formation of a DNA-(5'-phosphotyrosyl)-enzyme intermediate and the expulsion of a 3'-OH DNA strand.</text>
</comment>
<dbReference type="GeneID" id="36321483"/>
<gene>
    <name evidence="16" type="ORF">AAJ76_830002021</name>
</gene>
<dbReference type="EC" id="5.6.2.1" evidence="4 12"/>
<dbReference type="GO" id="GO:0006310">
    <property type="term" value="P:DNA recombination"/>
    <property type="evidence" value="ECO:0007669"/>
    <property type="project" value="TreeGrafter"/>
</dbReference>
<reference evidence="16 17" key="1">
    <citation type="journal article" date="2015" name="Environ. Microbiol.">
        <title>Genome analyses suggest the presence of polyploidy and recent human-driven expansions in eight global populations of the honeybee pathogen Nosema ceranae.</title>
        <authorList>
            <person name="Pelin A."/>
            <person name="Selman M."/>
            <person name="Aris-Brosou S."/>
            <person name="Farinelli L."/>
            <person name="Corradi N."/>
        </authorList>
    </citation>
    <scope>NUCLEOTIDE SEQUENCE [LARGE SCALE GENOMIC DNA]</scope>
    <source>
        <strain evidence="16 17">PA08 1199</strain>
    </source>
</reference>
<dbReference type="GO" id="GO:0005634">
    <property type="term" value="C:nucleus"/>
    <property type="evidence" value="ECO:0007669"/>
    <property type="project" value="TreeGrafter"/>
</dbReference>
<dbReference type="SUPFAM" id="SSF56712">
    <property type="entry name" value="Prokaryotic type I DNA topoisomerase"/>
    <property type="match status" value="1"/>
</dbReference>
<dbReference type="EMBL" id="JPQZ01000083">
    <property type="protein sequence ID" value="KKO74321.1"/>
    <property type="molecule type" value="Genomic_DNA"/>
</dbReference>
<dbReference type="CDD" id="cd00186">
    <property type="entry name" value="TOP1Ac"/>
    <property type="match status" value="1"/>
</dbReference>
<evidence type="ECO:0000259" key="15">
    <source>
        <dbReference type="PROSITE" id="PS52039"/>
    </source>
</evidence>
<dbReference type="InterPro" id="IPR010666">
    <property type="entry name" value="Znf_GRF"/>
</dbReference>
<dbReference type="Pfam" id="PF01751">
    <property type="entry name" value="Toprim"/>
    <property type="match status" value="1"/>
</dbReference>
<keyword evidence="17" id="KW-1185">Reference proteome</keyword>
<dbReference type="InterPro" id="IPR003602">
    <property type="entry name" value="Topo_IA_DNA-bd_dom"/>
</dbReference>
<keyword evidence="5" id="KW-0479">Metal-binding</keyword>
<keyword evidence="10 12" id="KW-0413">Isomerase</keyword>
<dbReference type="InterPro" id="IPR034144">
    <property type="entry name" value="TOPRIM_TopoIII"/>
</dbReference>
<sequence>MHILNIAEKPSVAKSISKILSQSIVTSRGRHKYCPNITFKYNNDTFTFTSVLGHIYNLNFCKKYIWESIDPKILFYEPLTKKIQEDFINLQKNLEEQSYKANKVIIWTDCDREGEHIAQQIYNIIKSKNNIEIKRARFNAISRNDVTRALENLVNININEADAVDCRMEMDLRIGSSFTILQTLTLKSFFKSRHVISFGPCQIPTLGFVIERFFQIEKFKEEDFYSLEINIKSDTWTWKRGNIFDKNCVTYFYNMLINYNLLIIKKEVSSVFKMKPLPLRTVELQKLCSSIFKISSHKIMEIAESLYNKGYISYPRTETDAFPKNFNYKNILDKIISDSTYTDIILSIKNNINLPRSGKNNDMAHSPIYPLKGGGDLTGLDRKLYDFITRRFLGSLCADAKGLETYYELLIKKEIFYIKGLKITERNYLDVYTFDKWNNKEIQDYELNKEIKEFSIEIKNGRTTPPYFLTESELITLMDKNGIGTDATIHEHIQKIQERGYVYKFKNYIIPKKLGIGLIKGFIHLNMEVNKPFLRRDLEINLKKICLGEINKKSVIDNEINTYLKLYIYFNDNIKIFREVVENTIKSKIDVLDKFNISDDESSDNKKGDVSFGDIKKVKDSKVNKESECNNFKEGECSNFKDDECSKKVKDGKFKENECNKKVKDIIFKVNKENECNEKDENKIKVTCKREHNNKKEEYNKTKFTSKKEEYNKTKFISKKEVNDLQCFCKVPSQYYCEDTQLIYKCGLSPQRCHFTKIENVKCNCNFEPKILMSFTEANKNRKFFKCKKAYKPCKFFKWAESSNN</sequence>
<dbReference type="GO" id="GO:0003677">
    <property type="term" value="F:DNA binding"/>
    <property type="evidence" value="ECO:0007669"/>
    <property type="project" value="UniProtKB-KW"/>
</dbReference>
<dbReference type="SMART" id="SM00493">
    <property type="entry name" value="TOPRIM"/>
    <property type="match status" value="1"/>
</dbReference>
<dbReference type="GO" id="GO:0006265">
    <property type="term" value="P:DNA topological change"/>
    <property type="evidence" value="ECO:0007669"/>
    <property type="project" value="InterPro"/>
</dbReference>
<dbReference type="CDD" id="cd03362">
    <property type="entry name" value="TOPRIM_TopoIA_TopoIII"/>
    <property type="match status" value="1"/>
</dbReference>
<evidence type="ECO:0000313" key="16">
    <source>
        <dbReference type="EMBL" id="KKO74321.1"/>
    </source>
</evidence>
<dbReference type="InterPro" id="IPR013826">
    <property type="entry name" value="Topo_IA_cen_sub3"/>
</dbReference>
<dbReference type="InterPro" id="IPR006171">
    <property type="entry name" value="TOPRIM_dom"/>
</dbReference>
<evidence type="ECO:0000259" key="14">
    <source>
        <dbReference type="PROSITE" id="PS51999"/>
    </source>
</evidence>
<dbReference type="FunFam" id="1.10.290.10:FF:000003">
    <property type="entry name" value="DNA topoisomerase"/>
    <property type="match status" value="1"/>
</dbReference>
<evidence type="ECO:0000256" key="5">
    <source>
        <dbReference type="ARBA" id="ARBA00022723"/>
    </source>
</evidence>